<dbReference type="EMBL" id="FLQV01003606">
    <property type="protein sequence ID" value="SBT02645.1"/>
    <property type="molecule type" value="Genomic_DNA"/>
</dbReference>
<proteinExistence type="predicted"/>
<dbReference type="Proteomes" id="UP000078546">
    <property type="component" value="Unassembled WGS sequence"/>
</dbReference>
<organism evidence="2 3">
    <name type="scientific">Plasmodium ovale curtisi</name>
    <dbReference type="NCBI Taxonomy" id="864141"/>
    <lineage>
        <taxon>Eukaryota</taxon>
        <taxon>Sar</taxon>
        <taxon>Alveolata</taxon>
        <taxon>Apicomplexa</taxon>
        <taxon>Aconoidasida</taxon>
        <taxon>Haemosporida</taxon>
        <taxon>Plasmodiidae</taxon>
        <taxon>Plasmodium</taxon>
        <taxon>Plasmodium (Plasmodium)</taxon>
    </lineage>
</organism>
<reference evidence="2" key="2">
    <citation type="submission" date="2016-05" db="EMBL/GenBank/DDBJ databases">
        <authorList>
            <person name="Lavstsen T."/>
            <person name="Jespersen J.S."/>
        </authorList>
    </citation>
    <scope>NUCLEOTIDE SEQUENCE [LARGE SCALE GENOMIC DNA]</scope>
</reference>
<evidence type="ECO:0000313" key="1">
    <source>
        <dbReference type="EMBL" id="SBS89316.1"/>
    </source>
</evidence>
<reference evidence="3 4" key="1">
    <citation type="submission" date="2016-05" db="EMBL/GenBank/DDBJ databases">
        <authorList>
            <person name="Naeem Raeece"/>
        </authorList>
    </citation>
    <scope>NUCLEOTIDE SEQUENCE [LARGE SCALE GENOMIC DNA]</scope>
</reference>
<sequence>MSSTIPDKYSFFKTFKVYSLFEVQMEKDYIDQKVNNTCNSFPPDVRISDNESANHICDKFLHLFNLIISKKSRSGNNSLDNNDFSYLNYWFNRKLRYNKPSHKLTVKDFYENMSDQEVEFVTGTFKGKLYDLENEDFNNMIILSLLQEQYVENFKKFSSLQGKENISCLEHLQKLIDTYKQGIIKCPLNNSDFCRALYHFKGDYENLFVREDGLSEKCIDRERLQLPTYNDVLLEHKNNTIAGTILGPSFGTLFTMIFMYKFTPLGRWIQSKVVTNKEVHSNIYEESEQSLLSTSDNDYINSDFNEYNISYNSVTNS</sequence>
<dbReference type="Proteomes" id="UP000078560">
    <property type="component" value="Unassembled WGS sequence"/>
</dbReference>
<dbReference type="InterPro" id="IPR008780">
    <property type="entry name" value="Plasmodium_Vir"/>
</dbReference>
<dbReference type="EMBL" id="FLQU01000714">
    <property type="protein sequence ID" value="SBS89316.1"/>
    <property type="molecule type" value="Genomic_DNA"/>
</dbReference>
<dbReference type="AlphaFoldDB" id="A0A1A8XD56"/>
<gene>
    <name evidence="2" type="ORF">POVCU1_079160</name>
    <name evidence="1" type="ORF">POVCU2_0053760</name>
</gene>
<dbReference type="Pfam" id="PF05795">
    <property type="entry name" value="Plasmodium_Vir"/>
    <property type="match status" value="1"/>
</dbReference>
<evidence type="ECO:0000313" key="2">
    <source>
        <dbReference type="EMBL" id="SBT02645.1"/>
    </source>
</evidence>
<accession>A0A1A8XD56</accession>
<protein>
    <submittedName>
        <fullName evidence="2">PIR Superfamily Protein</fullName>
    </submittedName>
</protein>
<name>A0A1A8XD56_PLAOA</name>
<evidence type="ECO:0000313" key="4">
    <source>
        <dbReference type="Proteomes" id="UP000078560"/>
    </source>
</evidence>
<evidence type="ECO:0000313" key="3">
    <source>
        <dbReference type="Proteomes" id="UP000078546"/>
    </source>
</evidence>